<dbReference type="Proteomes" id="UP001154078">
    <property type="component" value="Chromosome 8"/>
</dbReference>
<accession>A0A9P0BJD5</accession>
<reference evidence="1" key="1">
    <citation type="submission" date="2021-12" db="EMBL/GenBank/DDBJ databases">
        <authorList>
            <person name="King R."/>
        </authorList>
    </citation>
    <scope>NUCLEOTIDE SEQUENCE</scope>
</reference>
<sequence length="101" mass="11067">MEEADRLKRDIQRCASLTVHLDRKLITDLTSNKRVDGLPVIVSGNGISQLLTVAKLSTGTGEAQAAAGQIFYNLILQHKEGGKLEGDDYLDQEKDKEKMPG</sequence>
<evidence type="ECO:0000313" key="2">
    <source>
        <dbReference type="Proteomes" id="UP001154078"/>
    </source>
</evidence>
<keyword evidence="2" id="KW-1185">Reference proteome</keyword>
<dbReference type="OrthoDB" id="6630342at2759"/>
<evidence type="ECO:0000313" key="1">
    <source>
        <dbReference type="EMBL" id="CAH0563158.1"/>
    </source>
</evidence>
<organism evidence="1 2">
    <name type="scientific">Brassicogethes aeneus</name>
    <name type="common">Rape pollen beetle</name>
    <name type="synonym">Meligethes aeneus</name>
    <dbReference type="NCBI Taxonomy" id="1431903"/>
    <lineage>
        <taxon>Eukaryota</taxon>
        <taxon>Metazoa</taxon>
        <taxon>Ecdysozoa</taxon>
        <taxon>Arthropoda</taxon>
        <taxon>Hexapoda</taxon>
        <taxon>Insecta</taxon>
        <taxon>Pterygota</taxon>
        <taxon>Neoptera</taxon>
        <taxon>Endopterygota</taxon>
        <taxon>Coleoptera</taxon>
        <taxon>Polyphaga</taxon>
        <taxon>Cucujiformia</taxon>
        <taxon>Nitidulidae</taxon>
        <taxon>Meligethinae</taxon>
        <taxon>Brassicogethes</taxon>
    </lineage>
</organism>
<name>A0A9P0BJD5_BRAAE</name>
<proteinExistence type="predicted"/>
<dbReference type="AlphaFoldDB" id="A0A9P0BJD5"/>
<gene>
    <name evidence="1" type="ORF">MELIAE_LOCUS12138</name>
</gene>
<protein>
    <submittedName>
        <fullName evidence="1">Uncharacterized protein</fullName>
    </submittedName>
</protein>
<dbReference type="EMBL" id="OV121139">
    <property type="protein sequence ID" value="CAH0563158.1"/>
    <property type="molecule type" value="Genomic_DNA"/>
</dbReference>